<dbReference type="Proteomes" id="UP000324065">
    <property type="component" value="Unassembled WGS sequence"/>
</dbReference>
<dbReference type="InterPro" id="IPR026286">
    <property type="entry name" value="MaiA/AMDase"/>
</dbReference>
<dbReference type="Pfam" id="PF17645">
    <property type="entry name" value="Amdase"/>
    <property type="match status" value="1"/>
</dbReference>
<gene>
    <name evidence="1" type="ORF">F1188_17610</name>
</gene>
<dbReference type="RefSeq" id="WP_150063762.1">
    <property type="nucleotide sequence ID" value="NZ_JACHII010000023.1"/>
</dbReference>
<evidence type="ECO:0000313" key="2">
    <source>
        <dbReference type="Proteomes" id="UP000324065"/>
    </source>
</evidence>
<organism evidence="1 2">
    <name type="scientific">Roseospira marina</name>
    <dbReference type="NCBI Taxonomy" id="140057"/>
    <lineage>
        <taxon>Bacteria</taxon>
        <taxon>Pseudomonadati</taxon>
        <taxon>Pseudomonadota</taxon>
        <taxon>Alphaproteobacteria</taxon>
        <taxon>Rhodospirillales</taxon>
        <taxon>Rhodospirillaceae</taxon>
        <taxon>Roseospira</taxon>
    </lineage>
</organism>
<dbReference type="AlphaFoldDB" id="A0A5M6I7D0"/>
<dbReference type="Gene3D" id="3.40.50.12500">
    <property type="match status" value="1"/>
</dbReference>
<comment type="caution">
    <text evidence="1">The sequence shown here is derived from an EMBL/GenBank/DDBJ whole genome shotgun (WGS) entry which is preliminary data.</text>
</comment>
<keyword evidence="2" id="KW-1185">Reference proteome</keyword>
<dbReference type="InterPro" id="IPR053714">
    <property type="entry name" value="Iso_Racemase_Enz_sf"/>
</dbReference>
<proteinExistence type="predicted"/>
<dbReference type="PANTHER" id="PTHR40267:SF1">
    <property type="entry name" value="BLR3294 PROTEIN"/>
    <property type="match status" value="1"/>
</dbReference>
<reference evidence="1 2" key="1">
    <citation type="submission" date="2019-09" db="EMBL/GenBank/DDBJ databases">
        <title>Genome sequence of Roseospira marina, one of the more divergent members of the non-sulfur purple photosynthetic bacterial family, the Rhodospirillaceae.</title>
        <authorList>
            <person name="Meyer T."/>
            <person name="Kyndt J."/>
        </authorList>
    </citation>
    <scope>NUCLEOTIDE SEQUENCE [LARGE SCALE GENOMIC DNA]</scope>
    <source>
        <strain evidence="1 2">DSM 15113</strain>
    </source>
</reference>
<dbReference type="OrthoDB" id="9816064at2"/>
<evidence type="ECO:0000313" key="1">
    <source>
        <dbReference type="EMBL" id="KAA5604106.1"/>
    </source>
</evidence>
<sequence>MDVRVSDLGPPRASAAFYPPDALRRVGLIVLETDLTMERDVARLTHGRDVGVHATRVAFANPITAASLAALEARLTDAAASLIPDAPFDVVHFGCTSASAVIGDAGVAAAVRAAKPGAAVTNPVIAADAALRALGVHRLSILTPYVPEVSRPVAARFADLGYRIEGLTCWGIEDDRDMALVRPDTLVREAAAAIAPQAEALFISCTAVPSAEAVTAIEAEIGRPVVTSNQAAAWMALRLCGVEDDIPEGGRLFGRTLAPQDRTKGAA</sequence>
<dbReference type="PANTHER" id="PTHR40267">
    <property type="entry name" value="BLR3294 PROTEIN"/>
    <property type="match status" value="1"/>
</dbReference>
<accession>A0A5M6I7D0</accession>
<dbReference type="EMBL" id="VWPJ01000023">
    <property type="protein sequence ID" value="KAA5604106.1"/>
    <property type="molecule type" value="Genomic_DNA"/>
</dbReference>
<protein>
    <submittedName>
        <fullName evidence="1">Ectoine utilization protein EutA</fullName>
    </submittedName>
</protein>
<name>A0A5M6I7D0_9PROT</name>
<dbReference type="PIRSF" id="PIRSF015736">
    <property type="entry name" value="MI"/>
    <property type="match status" value="1"/>
</dbReference>